<dbReference type="AlphaFoldDB" id="A0A834U290"/>
<sequence>MSGAVLVRKMKKLPRSKCWFVGYSKEEDGVGMASEFNKNWDSNLRVGVHDCRDYTNEAMRREGMKEELSLPSGPITRSRAKKLKESLQIYVEKLLQHMEDQNSIKT</sequence>
<accession>A0A834U290</accession>
<dbReference type="Proteomes" id="UP000634136">
    <property type="component" value="Unassembled WGS sequence"/>
</dbReference>
<evidence type="ECO:0000313" key="1">
    <source>
        <dbReference type="EMBL" id="KAF7831616.1"/>
    </source>
</evidence>
<dbReference type="EMBL" id="JAAIUW010000005">
    <property type="protein sequence ID" value="KAF7831616.1"/>
    <property type="molecule type" value="Genomic_DNA"/>
</dbReference>
<gene>
    <name evidence="1" type="ORF">G2W53_013949</name>
</gene>
<evidence type="ECO:0000313" key="2">
    <source>
        <dbReference type="Proteomes" id="UP000634136"/>
    </source>
</evidence>
<name>A0A834U290_9FABA</name>
<proteinExistence type="predicted"/>
<keyword evidence="2" id="KW-1185">Reference proteome</keyword>
<dbReference type="OrthoDB" id="1920822at2759"/>
<dbReference type="PANTHER" id="PTHR36342:SF1">
    <property type="entry name" value="PTB DOMAIN ENGULFMENT ADAPTER"/>
    <property type="match status" value="1"/>
</dbReference>
<protein>
    <submittedName>
        <fullName evidence="1">Uncharacterized protein</fullName>
    </submittedName>
</protein>
<reference evidence="1" key="1">
    <citation type="submission" date="2020-09" db="EMBL/GenBank/DDBJ databases">
        <title>Genome-Enabled Discovery of Anthraquinone Biosynthesis in Senna tora.</title>
        <authorList>
            <person name="Kang S.-H."/>
            <person name="Pandey R.P."/>
            <person name="Lee C.-M."/>
            <person name="Sim J.-S."/>
            <person name="Jeong J.-T."/>
            <person name="Choi B.-S."/>
            <person name="Jung M."/>
            <person name="Ginzburg D."/>
            <person name="Zhao K."/>
            <person name="Won S.Y."/>
            <person name="Oh T.-J."/>
            <person name="Yu Y."/>
            <person name="Kim N.-H."/>
            <person name="Lee O.R."/>
            <person name="Lee T.-H."/>
            <person name="Bashyal P."/>
            <person name="Kim T.-S."/>
            <person name="Lee W.-H."/>
            <person name="Kawkins C."/>
            <person name="Kim C.-K."/>
            <person name="Kim J.S."/>
            <person name="Ahn B.O."/>
            <person name="Rhee S.Y."/>
            <person name="Sohng J.K."/>
        </authorList>
    </citation>
    <scope>NUCLEOTIDE SEQUENCE</scope>
    <source>
        <tissue evidence="1">Leaf</tissue>
    </source>
</reference>
<dbReference type="PANTHER" id="PTHR36342">
    <property type="entry name" value="PTB DOMAIN ENGULFMENT ADAPTER"/>
    <property type="match status" value="1"/>
</dbReference>
<comment type="caution">
    <text evidence="1">The sequence shown here is derived from an EMBL/GenBank/DDBJ whole genome shotgun (WGS) entry which is preliminary data.</text>
</comment>
<organism evidence="1 2">
    <name type="scientific">Senna tora</name>
    <dbReference type="NCBI Taxonomy" id="362788"/>
    <lineage>
        <taxon>Eukaryota</taxon>
        <taxon>Viridiplantae</taxon>
        <taxon>Streptophyta</taxon>
        <taxon>Embryophyta</taxon>
        <taxon>Tracheophyta</taxon>
        <taxon>Spermatophyta</taxon>
        <taxon>Magnoliopsida</taxon>
        <taxon>eudicotyledons</taxon>
        <taxon>Gunneridae</taxon>
        <taxon>Pentapetalae</taxon>
        <taxon>rosids</taxon>
        <taxon>fabids</taxon>
        <taxon>Fabales</taxon>
        <taxon>Fabaceae</taxon>
        <taxon>Caesalpinioideae</taxon>
        <taxon>Cassia clade</taxon>
        <taxon>Senna</taxon>
    </lineage>
</organism>